<protein>
    <submittedName>
        <fullName evidence="1">GntR family transcriptional regulator</fullName>
    </submittedName>
</protein>
<sequence length="131" mass="15107">MFQLDLKSRKSIYEQIVDNIKELIITGILKPEDKIPSVRELSKTLTVNPNTIQKAYRELEYQGFLYTVSGLGTFVASPSDLPVDEKKISEAREHLKGCIRELFYLGCTLERIRSIMNELLEERSNRNDKGK</sequence>
<proteinExistence type="predicted"/>
<accession>A0ACD1A7Q9</accession>
<evidence type="ECO:0000313" key="2">
    <source>
        <dbReference type="Proteomes" id="UP000594014"/>
    </source>
</evidence>
<dbReference type="EMBL" id="CP042469">
    <property type="protein sequence ID" value="QOX62513.1"/>
    <property type="molecule type" value="Genomic_DNA"/>
</dbReference>
<keyword evidence="2" id="KW-1185">Reference proteome</keyword>
<evidence type="ECO:0000313" key="1">
    <source>
        <dbReference type="EMBL" id="QOX62513.1"/>
    </source>
</evidence>
<name>A0ACD1A7Q9_9FIRM</name>
<organism evidence="1 2">
    <name type="scientific">Anoxybacterium hadale</name>
    <dbReference type="NCBI Taxonomy" id="3408580"/>
    <lineage>
        <taxon>Bacteria</taxon>
        <taxon>Bacillati</taxon>
        <taxon>Bacillota</taxon>
        <taxon>Clostridia</taxon>
        <taxon>Peptostreptococcales</taxon>
        <taxon>Anaerovoracaceae</taxon>
        <taxon>Anoxybacterium</taxon>
    </lineage>
</organism>
<dbReference type="Proteomes" id="UP000594014">
    <property type="component" value="Chromosome"/>
</dbReference>
<reference evidence="1" key="1">
    <citation type="submission" date="2019-08" db="EMBL/GenBank/DDBJ databases">
        <title>Genome sequence of Clostridiales bacterium MT110.</title>
        <authorList>
            <person name="Cao J."/>
        </authorList>
    </citation>
    <scope>NUCLEOTIDE SEQUENCE</scope>
    <source>
        <strain evidence="1">MT110</strain>
    </source>
</reference>
<gene>
    <name evidence="1" type="ORF">FRZ06_03700</name>
</gene>